<name>M1YXS1_NITG3</name>
<gene>
    <name evidence="1" type="ORF">NITGR_270037</name>
</gene>
<comment type="caution">
    <text evidence="1">The sequence shown here is derived from an EMBL/GenBank/DDBJ whole genome shotgun (WGS) entry which is preliminary data.</text>
</comment>
<dbReference type="STRING" id="1266370.NITGR_270037"/>
<dbReference type="InParanoid" id="M1YXS1"/>
<proteinExistence type="predicted"/>
<protein>
    <submittedName>
        <fullName evidence="1">Uncharacterized protein</fullName>
    </submittedName>
</protein>
<evidence type="ECO:0000313" key="2">
    <source>
        <dbReference type="Proteomes" id="UP000011704"/>
    </source>
</evidence>
<dbReference type="AlphaFoldDB" id="M1YXS1"/>
<dbReference type="HOGENOM" id="CLU_2771683_0_0_0"/>
<keyword evidence="2" id="KW-1185">Reference proteome</keyword>
<dbReference type="AntiFam" id="ANF00010">
    <property type="entry name" value="tRNA translation"/>
</dbReference>
<accession>M1YXS1</accession>
<reference evidence="1 2" key="1">
    <citation type="journal article" date="2013" name="Front. Microbiol.">
        <title>The genome of Nitrospina gracilis illuminates the metabolism and evolution of the major marine nitrite oxidizer.</title>
        <authorList>
            <person name="Luecker S."/>
            <person name="Nowka B."/>
            <person name="Rattei T."/>
            <person name="Spieck E."/>
            <person name="and Daims H."/>
        </authorList>
    </citation>
    <scope>NUCLEOTIDE SEQUENCE [LARGE SCALE GENOMIC DNA]</scope>
    <source>
        <strain evidence="1 2">3/211</strain>
    </source>
</reference>
<dbReference type="Proteomes" id="UP000011704">
    <property type="component" value="Unassembled WGS sequence"/>
</dbReference>
<sequence length="69" mass="7354">MAVRVSHLTANLHYNVCITTKFNFGAVAQLGARLNRTQEVGGSNPPSSTFLKGLEEGLVSFQNQHAPAG</sequence>
<evidence type="ECO:0000313" key="1">
    <source>
        <dbReference type="EMBL" id="CCQ90277.1"/>
    </source>
</evidence>
<dbReference type="EMBL" id="CAQJ01000030">
    <property type="protein sequence ID" value="CCQ90277.1"/>
    <property type="molecule type" value="Genomic_DNA"/>
</dbReference>
<organism evidence="1 2">
    <name type="scientific">Nitrospina gracilis (strain 3/211)</name>
    <dbReference type="NCBI Taxonomy" id="1266370"/>
    <lineage>
        <taxon>Bacteria</taxon>
        <taxon>Pseudomonadati</taxon>
        <taxon>Nitrospinota/Tectimicrobiota group</taxon>
        <taxon>Nitrospinota</taxon>
        <taxon>Nitrospinia</taxon>
        <taxon>Nitrospinales</taxon>
        <taxon>Nitrospinaceae</taxon>
        <taxon>Nitrospina</taxon>
    </lineage>
</organism>